<organism evidence="7 8">
    <name type="scientific">Allacma fusca</name>
    <dbReference type="NCBI Taxonomy" id="39272"/>
    <lineage>
        <taxon>Eukaryota</taxon>
        <taxon>Metazoa</taxon>
        <taxon>Ecdysozoa</taxon>
        <taxon>Arthropoda</taxon>
        <taxon>Hexapoda</taxon>
        <taxon>Collembola</taxon>
        <taxon>Symphypleona</taxon>
        <taxon>Sminthuridae</taxon>
        <taxon>Allacma</taxon>
    </lineage>
</organism>
<keyword evidence="6" id="KW-0333">Golgi apparatus</keyword>
<dbReference type="Pfam" id="PF00996">
    <property type="entry name" value="GDI"/>
    <property type="match status" value="1"/>
</dbReference>
<comment type="subcellular location">
    <subcellularLocation>
        <location evidence="1">Cytoplasm</location>
    </subcellularLocation>
    <subcellularLocation>
        <location evidence="2">Golgi apparatus</location>
        <location evidence="2">trans-Golgi network</location>
    </subcellularLocation>
</comment>
<dbReference type="PANTHER" id="PTHR11787">
    <property type="entry name" value="RAB GDP-DISSOCIATION INHIBITOR"/>
    <property type="match status" value="1"/>
</dbReference>
<dbReference type="FunFam" id="3.30.519.10:FF:000014">
    <property type="entry name" value="Rab GDP dissociation inhibitor"/>
    <property type="match status" value="1"/>
</dbReference>
<evidence type="ECO:0000256" key="4">
    <source>
        <dbReference type="ARBA" id="ARBA00022468"/>
    </source>
</evidence>
<evidence type="ECO:0000256" key="3">
    <source>
        <dbReference type="ARBA" id="ARBA00005593"/>
    </source>
</evidence>
<dbReference type="FunFam" id="3.50.50.60:FF:000158">
    <property type="entry name" value="Rab GDP dissociation inhibitor"/>
    <property type="match status" value="1"/>
</dbReference>
<name>A0A8J2JFA0_9HEXA</name>
<evidence type="ECO:0000256" key="6">
    <source>
        <dbReference type="ARBA" id="ARBA00023034"/>
    </source>
</evidence>
<keyword evidence="5" id="KW-0963">Cytoplasm</keyword>
<sequence length="428" mass="47889">MEEEYDAIVLGTGLKECILSGMLSVSGKKVLHIDRNKYYGGDSASITPLEDLFSKYNSPPPDESYGRGRDWNVDLIPKFLMANGQLVKLLIHTGVTRYLEFKSVEGSYVYKGGKIAKVPADEREALGSDLMGLFEKRRFKNFLVFVQEYKEDDPKTWKGFDARVEPMSGLYEKFGLDSNTQDFTGHALALHRDDEYLKRPAMDTITRIKLYSDSLARYGKSPYLYPMYGLGELPQGFARLSAIYGGTYMLDKPVDEIVVDDAGRVVGVKSGNEVARCKQVYCDPSYVPNRVKKVGQVIRVICLLDHPVPNTKDALSTQIIIPQGQVNRKSDIYVSVVSYTHQVAAKGWFVAMVSALVETPDPENEIRPGLALLGSIKQKFVTISDYYEPCDNGTSNQIFISTSYDATTHFETTCLDISKIPTENFNSV</sequence>
<dbReference type="InterPro" id="IPR018203">
    <property type="entry name" value="GDP_dissociation_inhibitor"/>
</dbReference>
<dbReference type="OrthoDB" id="9446342at2759"/>
<evidence type="ECO:0000256" key="1">
    <source>
        <dbReference type="ARBA" id="ARBA00004496"/>
    </source>
</evidence>
<dbReference type="PANTHER" id="PTHR11787:SF8">
    <property type="entry name" value="RAB GDP DISSOCIATION INHIBITOR"/>
    <property type="match status" value="1"/>
</dbReference>
<reference evidence="7" key="1">
    <citation type="submission" date="2021-06" db="EMBL/GenBank/DDBJ databases">
        <authorList>
            <person name="Hodson N. C."/>
            <person name="Mongue J. A."/>
            <person name="Jaron S. K."/>
        </authorList>
    </citation>
    <scope>NUCLEOTIDE SEQUENCE</scope>
</reference>
<keyword evidence="4" id="KW-0343">GTPase activation</keyword>
<proteinExistence type="inferred from homology"/>
<evidence type="ECO:0000313" key="7">
    <source>
        <dbReference type="EMBL" id="CAG7718571.1"/>
    </source>
</evidence>
<dbReference type="AlphaFoldDB" id="A0A8J2JFA0"/>
<accession>A0A8J2JFA0</accession>
<comment type="similarity">
    <text evidence="3">Belongs to the Rab GDI family.</text>
</comment>
<dbReference type="Proteomes" id="UP000708208">
    <property type="component" value="Unassembled WGS sequence"/>
</dbReference>
<evidence type="ECO:0008006" key="9">
    <source>
        <dbReference type="Google" id="ProtNLM"/>
    </source>
</evidence>
<dbReference type="GO" id="GO:0016192">
    <property type="term" value="P:vesicle-mediated transport"/>
    <property type="evidence" value="ECO:0007669"/>
    <property type="project" value="TreeGrafter"/>
</dbReference>
<evidence type="ECO:0000256" key="5">
    <source>
        <dbReference type="ARBA" id="ARBA00022490"/>
    </source>
</evidence>
<gene>
    <name evidence="7" type="ORF">AFUS01_LOCUS7954</name>
</gene>
<evidence type="ECO:0000256" key="2">
    <source>
        <dbReference type="ARBA" id="ARBA00004601"/>
    </source>
</evidence>
<dbReference type="GO" id="GO:0007264">
    <property type="term" value="P:small GTPase-mediated signal transduction"/>
    <property type="evidence" value="ECO:0007669"/>
    <property type="project" value="InterPro"/>
</dbReference>
<dbReference type="EMBL" id="CAJVCH010054464">
    <property type="protein sequence ID" value="CAG7718571.1"/>
    <property type="molecule type" value="Genomic_DNA"/>
</dbReference>
<dbReference type="FunFam" id="3.50.50.60:FF:000232">
    <property type="entry name" value="Rab GDP dissociation inhibitor"/>
    <property type="match status" value="1"/>
</dbReference>
<dbReference type="GO" id="GO:0005093">
    <property type="term" value="F:Rab GDP-dissociation inhibitor activity"/>
    <property type="evidence" value="ECO:0007669"/>
    <property type="project" value="TreeGrafter"/>
</dbReference>
<protein>
    <recommendedName>
        <fullName evidence="9">Rab GDP dissociation inhibitor</fullName>
    </recommendedName>
</protein>
<evidence type="ECO:0000313" key="8">
    <source>
        <dbReference type="Proteomes" id="UP000708208"/>
    </source>
</evidence>
<comment type="caution">
    <text evidence="7">The sequence shown here is derived from an EMBL/GenBank/DDBJ whole genome shotgun (WGS) entry which is preliminary data.</text>
</comment>
<dbReference type="GO" id="GO:0005096">
    <property type="term" value="F:GTPase activator activity"/>
    <property type="evidence" value="ECO:0007669"/>
    <property type="project" value="UniProtKB-KW"/>
</dbReference>
<dbReference type="GO" id="GO:0005794">
    <property type="term" value="C:Golgi apparatus"/>
    <property type="evidence" value="ECO:0007669"/>
    <property type="project" value="UniProtKB-SubCell"/>
</dbReference>
<keyword evidence="8" id="KW-1185">Reference proteome</keyword>
<dbReference type="FunFam" id="1.10.405.10:FF:000001">
    <property type="entry name" value="Rab GDP dissociation inhibitor"/>
    <property type="match status" value="1"/>
</dbReference>
<dbReference type="FunFam" id="3.30.519.10:FF:000005">
    <property type="entry name" value="Rab GDP dissociation inhibitor"/>
    <property type="match status" value="1"/>
</dbReference>